<evidence type="ECO:0000256" key="2">
    <source>
        <dbReference type="ARBA" id="ARBA00023125"/>
    </source>
</evidence>
<feature type="domain" description="HTH gntR-type" evidence="4">
    <location>
        <begin position="10"/>
        <end position="77"/>
    </location>
</feature>
<evidence type="ECO:0000313" key="5">
    <source>
        <dbReference type="EMBL" id="WDZ83448.1"/>
    </source>
</evidence>
<dbReference type="SUPFAM" id="SSF46785">
    <property type="entry name" value="Winged helix' DNA-binding domain"/>
    <property type="match status" value="1"/>
</dbReference>
<dbReference type="RefSeq" id="WP_275029967.1">
    <property type="nucleotide sequence ID" value="NZ_CP118615.1"/>
</dbReference>
<dbReference type="SMART" id="SM00895">
    <property type="entry name" value="FCD"/>
    <property type="match status" value="1"/>
</dbReference>
<dbReference type="PANTHER" id="PTHR43537:SF5">
    <property type="entry name" value="UXU OPERON TRANSCRIPTIONAL REGULATOR"/>
    <property type="match status" value="1"/>
</dbReference>
<keyword evidence="2" id="KW-0238">DNA-binding</keyword>
<dbReference type="SMART" id="SM00345">
    <property type="entry name" value="HTH_GNTR"/>
    <property type="match status" value="1"/>
</dbReference>
<evidence type="ECO:0000259" key="4">
    <source>
        <dbReference type="PROSITE" id="PS50949"/>
    </source>
</evidence>
<dbReference type="InterPro" id="IPR011711">
    <property type="entry name" value="GntR_C"/>
</dbReference>
<accession>A0ABY7ZLQ4</accession>
<sequence length="244" mass="27094">MASRPFQKPPTQVEAVLLELRRALLEGDYPAGTRLNVDGISKTLGVSRAPVRDALRILEGEQQVIYEPHRGYCVPEMRLDDLFDLYRIRELLESEAAALAVPLLTPDDIAALRTSAEVVSRALAEGNRVTATYANRELHFRLFESPGHEQLVTSIRQAWNADAYRALYLRDLESAAASAREHDAIVDAAAEGDVSRVILLQNAHRDGELRSLLRMLTDRFPGAEDTATEQWRATTGVEAFAETA</sequence>
<reference evidence="5 6" key="1">
    <citation type="submission" date="2023-02" db="EMBL/GenBank/DDBJ databases">
        <authorList>
            <person name="Mo P."/>
        </authorList>
    </citation>
    <scope>NUCLEOTIDE SEQUENCE [LARGE SCALE GENOMIC DNA]</scope>
    <source>
        <strain evidence="5 6">HUAS 3</strain>
    </source>
</reference>
<proteinExistence type="predicted"/>
<dbReference type="PROSITE" id="PS50949">
    <property type="entry name" value="HTH_GNTR"/>
    <property type="match status" value="1"/>
</dbReference>
<dbReference type="Gene3D" id="1.10.10.10">
    <property type="entry name" value="Winged helix-like DNA-binding domain superfamily/Winged helix DNA-binding domain"/>
    <property type="match status" value="1"/>
</dbReference>
<keyword evidence="1" id="KW-0805">Transcription regulation</keyword>
<dbReference type="InterPro" id="IPR036390">
    <property type="entry name" value="WH_DNA-bd_sf"/>
</dbReference>
<evidence type="ECO:0000256" key="1">
    <source>
        <dbReference type="ARBA" id="ARBA00023015"/>
    </source>
</evidence>
<dbReference type="InterPro" id="IPR036388">
    <property type="entry name" value="WH-like_DNA-bd_sf"/>
</dbReference>
<protein>
    <submittedName>
        <fullName evidence="5">GntR family transcriptional regulator</fullName>
    </submittedName>
</protein>
<evidence type="ECO:0000313" key="6">
    <source>
        <dbReference type="Proteomes" id="UP001219605"/>
    </source>
</evidence>
<keyword evidence="3" id="KW-0804">Transcription</keyword>
<name>A0ABY7ZLQ4_9ACTN</name>
<keyword evidence="6" id="KW-1185">Reference proteome</keyword>
<evidence type="ECO:0000256" key="3">
    <source>
        <dbReference type="ARBA" id="ARBA00023163"/>
    </source>
</evidence>
<dbReference type="Pfam" id="PF07729">
    <property type="entry name" value="FCD"/>
    <property type="match status" value="1"/>
</dbReference>
<dbReference type="PANTHER" id="PTHR43537">
    <property type="entry name" value="TRANSCRIPTIONAL REGULATOR, GNTR FAMILY"/>
    <property type="match status" value="1"/>
</dbReference>
<dbReference type="SUPFAM" id="SSF48008">
    <property type="entry name" value="GntR ligand-binding domain-like"/>
    <property type="match status" value="1"/>
</dbReference>
<dbReference type="Proteomes" id="UP001219605">
    <property type="component" value="Chromosome"/>
</dbReference>
<dbReference type="Pfam" id="PF00392">
    <property type="entry name" value="GntR"/>
    <property type="match status" value="1"/>
</dbReference>
<dbReference type="InterPro" id="IPR008920">
    <property type="entry name" value="TF_FadR/GntR_C"/>
</dbReference>
<organism evidence="5 6">
    <name type="scientific">Micromonospora cathayae</name>
    <dbReference type="NCBI Taxonomy" id="3028804"/>
    <lineage>
        <taxon>Bacteria</taxon>
        <taxon>Bacillati</taxon>
        <taxon>Actinomycetota</taxon>
        <taxon>Actinomycetes</taxon>
        <taxon>Micromonosporales</taxon>
        <taxon>Micromonosporaceae</taxon>
        <taxon>Micromonospora</taxon>
    </lineage>
</organism>
<gene>
    <name evidence="5" type="ORF">PVK37_23720</name>
</gene>
<dbReference type="InterPro" id="IPR000524">
    <property type="entry name" value="Tscrpt_reg_HTH_GntR"/>
</dbReference>
<dbReference type="Gene3D" id="1.20.120.530">
    <property type="entry name" value="GntR ligand-binding domain-like"/>
    <property type="match status" value="1"/>
</dbReference>
<dbReference type="EMBL" id="CP118615">
    <property type="protein sequence ID" value="WDZ83448.1"/>
    <property type="molecule type" value="Genomic_DNA"/>
</dbReference>